<proteinExistence type="predicted"/>
<dbReference type="KEGG" id="caqa:MICH65_0159"/>
<dbReference type="EMBL" id="CP047901">
    <property type="protein sequence ID" value="QHO63140.1"/>
    <property type="molecule type" value="Genomic_DNA"/>
</dbReference>
<name>A0A857N9Q2_9BACT</name>
<evidence type="ECO:0000313" key="3">
    <source>
        <dbReference type="Proteomes" id="UP000463983"/>
    </source>
</evidence>
<keyword evidence="1" id="KW-0812">Transmembrane</keyword>
<protein>
    <submittedName>
        <fullName evidence="2">Uncharacterized protein</fullName>
    </submittedName>
</protein>
<accession>A0A857N9Q2</accession>
<feature type="transmembrane region" description="Helical" evidence="1">
    <location>
        <begin position="116"/>
        <end position="134"/>
    </location>
</feature>
<evidence type="ECO:0000256" key="1">
    <source>
        <dbReference type="SAM" id="Phobius"/>
    </source>
</evidence>
<dbReference type="Proteomes" id="UP000463983">
    <property type="component" value="Chromosome"/>
</dbReference>
<sequence>MKKFYIKAVLFWLVLLVLAIFNAVVREMTYKPILEPYLGMWAHQLSSLTGIVLFYWAILWFLKMVRGEYTDRDLVLVGLMWVVMTVVFETGMSLHLRGLSMGDVLQTYYFWKGETWIWVLVALFVMPLMIDRGLNKKRLD</sequence>
<dbReference type="RefSeq" id="WP_161931538.1">
    <property type="nucleotide sequence ID" value="NZ_CP047901.1"/>
</dbReference>
<keyword evidence="1" id="KW-0472">Membrane</keyword>
<dbReference type="AlphaFoldDB" id="A0A857N9Q2"/>
<feature type="transmembrane region" description="Helical" evidence="1">
    <location>
        <begin position="74"/>
        <end position="96"/>
    </location>
</feature>
<reference evidence="3" key="1">
    <citation type="journal article" date="2020" name="Microorganisms">
        <title>Complete Genome of a Member of a New Bacterial Lineage in the Microgenomates Group Reveals an Unusual Nucleotide Composition Disparity Between Two Strands of DNA and Limited Metabolic Potential.</title>
        <authorList>
            <person name="Kadnikov V.V."/>
            <person name="Mardanov A.V."/>
            <person name="Beletsky A.V."/>
            <person name="Karnachuk O.V."/>
            <person name="Ravin N.V."/>
        </authorList>
    </citation>
    <scope>NUCLEOTIDE SEQUENCE [LARGE SCALE GENOMIC DNA]</scope>
</reference>
<keyword evidence="3" id="KW-1185">Reference proteome</keyword>
<feature type="transmembrane region" description="Helical" evidence="1">
    <location>
        <begin position="42"/>
        <end position="62"/>
    </location>
</feature>
<organism evidence="2 3">
    <name type="scientific">Candidatus Chazhemtobacterium aquaticus</name>
    <dbReference type="NCBI Taxonomy" id="2715735"/>
    <lineage>
        <taxon>Bacteria</taxon>
        <taxon>Candidatus Chazhemtobacteraceae</taxon>
        <taxon>Candidatus Chazhemtobacterium</taxon>
    </lineage>
</organism>
<evidence type="ECO:0000313" key="2">
    <source>
        <dbReference type="EMBL" id="QHO63140.1"/>
    </source>
</evidence>
<keyword evidence="1" id="KW-1133">Transmembrane helix</keyword>
<gene>
    <name evidence="2" type="ORF">MICH65_0159</name>
</gene>